<name>A0A7X0HKL1_9ACTN</name>
<evidence type="ECO:0000313" key="1">
    <source>
        <dbReference type="EMBL" id="MBB6439412.1"/>
    </source>
</evidence>
<protein>
    <submittedName>
        <fullName evidence="1">Uncharacterized protein</fullName>
    </submittedName>
</protein>
<dbReference type="RefSeq" id="WP_185035966.1">
    <property type="nucleotide sequence ID" value="NZ_BNBN01000015.1"/>
</dbReference>
<dbReference type="AlphaFoldDB" id="A0A7X0HKL1"/>
<dbReference type="EMBL" id="JACHEM010000021">
    <property type="protein sequence ID" value="MBB6439412.1"/>
    <property type="molecule type" value="Genomic_DNA"/>
</dbReference>
<organism evidence="1 2">
    <name type="scientific">Streptomyces candidus</name>
    <dbReference type="NCBI Taxonomy" id="67283"/>
    <lineage>
        <taxon>Bacteria</taxon>
        <taxon>Bacillati</taxon>
        <taxon>Actinomycetota</taxon>
        <taxon>Actinomycetes</taxon>
        <taxon>Kitasatosporales</taxon>
        <taxon>Streptomycetaceae</taxon>
        <taxon>Streptomyces</taxon>
    </lineage>
</organism>
<proteinExistence type="predicted"/>
<comment type="caution">
    <text evidence="1">The sequence shown here is derived from an EMBL/GenBank/DDBJ whole genome shotgun (WGS) entry which is preliminary data.</text>
</comment>
<dbReference type="Proteomes" id="UP000540423">
    <property type="component" value="Unassembled WGS sequence"/>
</dbReference>
<keyword evidence="2" id="KW-1185">Reference proteome</keyword>
<evidence type="ECO:0000313" key="2">
    <source>
        <dbReference type="Proteomes" id="UP000540423"/>
    </source>
</evidence>
<gene>
    <name evidence="1" type="ORF">HNQ79_005924</name>
</gene>
<accession>A0A7X0HKL1</accession>
<sequence>MIPTRRKLTVAGDAQVEAADLGEIRVLYSCILSARSIPARSDINQSLLDMETAYEALITEIDGTDVHQILHPRYESAVREGRALIEAMEVAEYADVWPADKHQRAKTRAAFQQAHQMAEQVKALTEVLSVQRRERINRHCGGPTP</sequence>
<reference evidence="1 2" key="1">
    <citation type="submission" date="2020-08" db="EMBL/GenBank/DDBJ databases">
        <title>Genomic Encyclopedia of Type Strains, Phase IV (KMG-IV): sequencing the most valuable type-strain genomes for metagenomic binning, comparative biology and taxonomic classification.</title>
        <authorList>
            <person name="Goeker M."/>
        </authorList>
    </citation>
    <scope>NUCLEOTIDE SEQUENCE [LARGE SCALE GENOMIC DNA]</scope>
    <source>
        <strain evidence="1 2">DSM 40141</strain>
    </source>
</reference>